<gene>
    <name evidence="1" type="ORF">FHW37_10973</name>
</gene>
<organism evidence="1 2">
    <name type="scientific">Neorhizobium alkalisoli</name>
    <dbReference type="NCBI Taxonomy" id="528178"/>
    <lineage>
        <taxon>Bacteria</taxon>
        <taxon>Pseudomonadati</taxon>
        <taxon>Pseudomonadota</taxon>
        <taxon>Alphaproteobacteria</taxon>
        <taxon>Hyphomicrobiales</taxon>
        <taxon>Rhizobiaceae</taxon>
        <taxon>Rhizobium/Agrobacterium group</taxon>
        <taxon>Neorhizobium</taxon>
    </lineage>
</organism>
<sequence>MQAPFELSEGEERLRTIIAQFPPDSSHWNEAENRFQFVDRLLIECLGWEKPNIRVEVQDGVGGKADYVLGHPAKAVLEAKREAKAFGDLPAGKPTLVRKLDPLMKAFPEFREAVHQVIPYCSLLGAQVAIVCNGPQLAIFQAIIPGQSPLDGECFLFNGIQSYLSNFALLWTLLSPEGISENRAYRDIAIHRNPRIPEKASIVIPELMKHRYRSPFQENLRDLSGLLLEEIEDNPDLKSAFYRDCYVPIEANNRHLLLSKQIISARYKRVSGDGITPSAIDDTAVLGRASSRPVVVLGDVGVGKTSFFENLFERMDVGEKANTYFIHINLGIKANLSKDVKTFVLSEIPAVLKKKYGVDINSSSFADRIYYEELRAFDESVKGRLKAVDPIAYEKEKIEFLSAKIAEQDNHLMAAFGHIVRGRGKQIIIIMDNADQRGLAVQQEAFLISQELASWRNLLIFIALRPSTFYDSKTTGALSGYQNKILTISPPPADEVVQRRLTFAVRVAEGKENPGKLEGIRLQLGSVVAFLNATLRAVRSNQSIQQFLSNISSGNTRSVIELITSFCGSPNVDSQKIVRIEEESGSYKVPLHEFTKHALLGEYAYFNAQSSLVAQNVFDVSTADARENFLCPLIVSYLSSNIGEKDSDGFVLGEFVVTEMLRHGFIEDQTRNALRRLAAKRLIETPYAHYRELKVAENQPPDHFYFRATSVGIYHVKHWMGAFSFLDATSTDTPIFDEASRSAISDLAPSFEIADRYKRASEFRGYLESQWHLANINTKYFDFPAVLRLQDDGFNVVKGVIDKKPFKQKPVWKTHR</sequence>
<reference evidence="1 2" key="1">
    <citation type="submission" date="2019-06" db="EMBL/GenBank/DDBJ databases">
        <title>Sorghum-associated microbial communities from plants grown in Nebraska, USA.</title>
        <authorList>
            <person name="Schachtman D."/>
        </authorList>
    </citation>
    <scope>NUCLEOTIDE SEQUENCE [LARGE SCALE GENOMIC DNA]</scope>
    <source>
        <strain evidence="1 2">1225</strain>
    </source>
</reference>
<proteinExistence type="predicted"/>
<dbReference type="SUPFAM" id="SSF52540">
    <property type="entry name" value="P-loop containing nucleoside triphosphate hydrolases"/>
    <property type="match status" value="1"/>
</dbReference>
<protein>
    <submittedName>
        <fullName evidence="1">Uncharacterized protein</fullName>
    </submittedName>
</protein>
<keyword evidence="2" id="KW-1185">Reference proteome</keyword>
<dbReference type="Gene3D" id="3.40.50.300">
    <property type="entry name" value="P-loop containing nucleotide triphosphate hydrolases"/>
    <property type="match status" value="1"/>
</dbReference>
<dbReference type="EMBL" id="VIWP01000009">
    <property type="protein sequence ID" value="TWF48010.1"/>
    <property type="molecule type" value="Genomic_DNA"/>
</dbReference>
<name>A0A561QCA7_9HYPH</name>
<evidence type="ECO:0000313" key="1">
    <source>
        <dbReference type="EMBL" id="TWF48010.1"/>
    </source>
</evidence>
<dbReference type="InterPro" id="IPR027417">
    <property type="entry name" value="P-loop_NTPase"/>
</dbReference>
<comment type="caution">
    <text evidence="1">The sequence shown here is derived from an EMBL/GenBank/DDBJ whole genome shotgun (WGS) entry which is preliminary data.</text>
</comment>
<dbReference type="OrthoDB" id="6627169at2"/>
<accession>A0A561QCA7</accession>
<evidence type="ECO:0000313" key="2">
    <source>
        <dbReference type="Proteomes" id="UP000320653"/>
    </source>
</evidence>
<dbReference type="Proteomes" id="UP000320653">
    <property type="component" value="Unassembled WGS sequence"/>
</dbReference>
<dbReference type="AlphaFoldDB" id="A0A561QCA7"/>